<dbReference type="Proteomes" id="UP000824120">
    <property type="component" value="Chromosome 2"/>
</dbReference>
<evidence type="ECO:0000313" key="3">
    <source>
        <dbReference type="Proteomes" id="UP000824120"/>
    </source>
</evidence>
<dbReference type="GO" id="GO:0005773">
    <property type="term" value="C:vacuole"/>
    <property type="evidence" value="ECO:0007669"/>
    <property type="project" value="GOC"/>
</dbReference>
<dbReference type="Gene3D" id="3.40.50.1460">
    <property type="match status" value="1"/>
</dbReference>
<feature type="non-terminal residue" evidence="2">
    <location>
        <position position="1"/>
    </location>
</feature>
<dbReference type="EMBL" id="JACXVP010000002">
    <property type="protein sequence ID" value="KAG5626771.1"/>
    <property type="molecule type" value="Genomic_DNA"/>
</dbReference>
<proteinExistence type="inferred from homology"/>
<sequence length="75" mass="8498">IINSPAGEDVYKGVPKADVFRHRLDYTRNDVNVDNFLTVLFGNQTALTRYQKYGNSDPNDHIYMFYSDHGGSGVL</sequence>
<dbReference type="GO" id="GO:0006624">
    <property type="term" value="P:vacuolar protein processing"/>
    <property type="evidence" value="ECO:0007669"/>
    <property type="project" value="TreeGrafter"/>
</dbReference>
<protein>
    <submittedName>
        <fullName evidence="2">Uncharacterized protein</fullName>
    </submittedName>
</protein>
<dbReference type="Pfam" id="PF01650">
    <property type="entry name" value="Peptidase_C13"/>
    <property type="match status" value="1"/>
</dbReference>
<dbReference type="GO" id="GO:0051603">
    <property type="term" value="P:proteolysis involved in protein catabolic process"/>
    <property type="evidence" value="ECO:0007669"/>
    <property type="project" value="TreeGrafter"/>
</dbReference>
<comment type="caution">
    <text evidence="2">The sequence shown here is derived from an EMBL/GenBank/DDBJ whole genome shotgun (WGS) entry which is preliminary data.</text>
</comment>
<dbReference type="PANTHER" id="PTHR12000">
    <property type="entry name" value="HEMOGLOBINASE FAMILY MEMBER"/>
    <property type="match status" value="1"/>
</dbReference>
<gene>
    <name evidence="2" type="ORF">H5410_011989</name>
</gene>
<dbReference type="OrthoDB" id="1304040at2759"/>
<dbReference type="PRINTS" id="PR00776">
    <property type="entry name" value="HEMOGLOBNASE"/>
</dbReference>
<reference evidence="2 3" key="1">
    <citation type="submission" date="2020-09" db="EMBL/GenBank/DDBJ databases">
        <title>De no assembly of potato wild relative species, Solanum commersonii.</title>
        <authorList>
            <person name="Cho K."/>
        </authorList>
    </citation>
    <scope>NUCLEOTIDE SEQUENCE [LARGE SCALE GENOMIC DNA]</scope>
    <source>
        <strain evidence="2">LZ3.2</strain>
        <tissue evidence="2">Leaf</tissue>
    </source>
</reference>
<name>A0A9J6AR63_SOLCO</name>
<comment type="similarity">
    <text evidence="1">Belongs to the peptidase C13 family.</text>
</comment>
<dbReference type="PANTHER" id="PTHR12000:SF50">
    <property type="entry name" value="VACUOLAR-PROCESSING ENZYME GAMMA-ISOZYME"/>
    <property type="match status" value="1"/>
</dbReference>
<keyword evidence="3" id="KW-1185">Reference proteome</keyword>
<evidence type="ECO:0000256" key="1">
    <source>
        <dbReference type="ARBA" id="ARBA00009941"/>
    </source>
</evidence>
<dbReference type="InterPro" id="IPR001096">
    <property type="entry name" value="Peptidase_C13"/>
</dbReference>
<dbReference type="GO" id="GO:0004197">
    <property type="term" value="F:cysteine-type endopeptidase activity"/>
    <property type="evidence" value="ECO:0007669"/>
    <property type="project" value="TreeGrafter"/>
</dbReference>
<organism evidence="2 3">
    <name type="scientific">Solanum commersonii</name>
    <name type="common">Commerson's wild potato</name>
    <name type="synonym">Commerson's nightshade</name>
    <dbReference type="NCBI Taxonomy" id="4109"/>
    <lineage>
        <taxon>Eukaryota</taxon>
        <taxon>Viridiplantae</taxon>
        <taxon>Streptophyta</taxon>
        <taxon>Embryophyta</taxon>
        <taxon>Tracheophyta</taxon>
        <taxon>Spermatophyta</taxon>
        <taxon>Magnoliopsida</taxon>
        <taxon>eudicotyledons</taxon>
        <taxon>Gunneridae</taxon>
        <taxon>Pentapetalae</taxon>
        <taxon>asterids</taxon>
        <taxon>lamiids</taxon>
        <taxon>Solanales</taxon>
        <taxon>Solanaceae</taxon>
        <taxon>Solanoideae</taxon>
        <taxon>Solaneae</taxon>
        <taxon>Solanum</taxon>
    </lineage>
</organism>
<evidence type="ECO:0000313" key="2">
    <source>
        <dbReference type="EMBL" id="KAG5626771.1"/>
    </source>
</evidence>
<accession>A0A9J6AR63</accession>
<dbReference type="AlphaFoldDB" id="A0A9J6AR63"/>
<feature type="non-terminal residue" evidence="2">
    <location>
        <position position="75"/>
    </location>
</feature>